<evidence type="ECO:0000313" key="5">
    <source>
        <dbReference type="Proteomes" id="UP000325187"/>
    </source>
</evidence>
<evidence type="ECO:0000313" key="4">
    <source>
        <dbReference type="Proteomes" id="UP000322084"/>
    </source>
</evidence>
<accession>A0A5A7MSY5</accession>
<evidence type="ECO:0000313" key="2">
    <source>
        <dbReference type="EMBL" id="GEQ99061.1"/>
    </source>
</evidence>
<evidence type="ECO:0000256" key="1">
    <source>
        <dbReference type="SAM" id="MobiDB-lite"/>
    </source>
</evidence>
<gene>
    <name evidence="2" type="ORF">JCM17844_26980</name>
    <name evidence="3" type="ORF">JCM17845_13770</name>
</gene>
<proteinExistence type="predicted"/>
<dbReference type="EMBL" id="BKCL01000012">
    <property type="protein sequence ID" value="GEQ99061.1"/>
    <property type="molecule type" value="Genomic_DNA"/>
</dbReference>
<accession>A0A5A7MZB6</accession>
<feature type="region of interest" description="Disordered" evidence="1">
    <location>
        <begin position="20"/>
        <end position="39"/>
    </location>
</feature>
<reference evidence="4 5" key="1">
    <citation type="submission" date="2019-09" db="EMBL/GenBank/DDBJ databases">
        <title>NBRP : Genome information of microbial organism related human and environment.</title>
        <authorList>
            <person name="Hattori M."/>
            <person name="Oshima K."/>
            <person name="Inaba H."/>
            <person name="Suda W."/>
            <person name="Sakamoto M."/>
            <person name="Iino T."/>
            <person name="Kitahara M."/>
            <person name="Oshida Y."/>
            <person name="Iida T."/>
            <person name="Kudo T."/>
            <person name="Itoh T."/>
            <person name="Ohkuma M."/>
        </authorList>
    </citation>
    <scope>NUCLEOTIDE SEQUENCE [LARGE SCALE GENOMIC DNA]</scope>
    <source>
        <strain evidence="2 4">Hi-2</strain>
        <strain evidence="3 5">Mie-1</strain>
    </source>
</reference>
<dbReference type="Proteomes" id="UP000325187">
    <property type="component" value="Unassembled WGS sequence"/>
</dbReference>
<organism evidence="3 5">
    <name type="scientific">Iodidimonas gelatinilytica</name>
    <dbReference type="NCBI Taxonomy" id="1236966"/>
    <lineage>
        <taxon>Bacteria</taxon>
        <taxon>Pseudomonadati</taxon>
        <taxon>Pseudomonadota</taxon>
        <taxon>Alphaproteobacteria</taxon>
        <taxon>Iodidimonadales</taxon>
        <taxon>Iodidimonadaceae</taxon>
        <taxon>Iodidimonas</taxon>
    </lineage>
</organism>
<comment type="caution">
    <text evidence="3">The sequence shown here is derived from an EMBL/GenBank/DDBJ whole genome shotgun (WGS) entry which is preliminary data.</text>
</comment>
<dbReference type="EMBL" id="BKCM01000006">
    <property type="protein sequence ID" value="GER00754.1"/>
    <property type="molecule type" value="Genomic_DNA"/>
</dbReference>
<evidence type="ECO:0000313" key="3">
    <source>
        <dbReference type="EMBL" id="GER00754.1"/>
    </source>
</evidence>
<dbReference type="Proteomes" id="UP000322084">
    <property type="component" value="Unassembled WGS sequence"/>
</dbReference>
<keyword evidence="5" id="KW-1185">Reference proteome</keyword>
<dbReference type="AlphaFoldDB" id="A0A5A7MZB6"/>
<protein>
    <submittedName>
        <fullName evidence="3">Uncharacterized protein</fullName>
    </submittedName>
</protein>
<name>A0A5A7MZB6_9PROT</name>
<feature type="compositionally biased region" description="Basic and acidic residues" evidence="1">
    <location>
        <begin position="20"/>
        <end position="31"/>
    </location>
</feature>
<sequence>MASFNRVTWQRAPIGADLWREGDRVSDDPASKEPASGSMDRGNVLMANIPFIDSALFYSKQTIFIQSG</sequence>